<feature type="transmembrane region" description="Helical" evidence="8">
    <location>
        <begin position="144"/>
        <end position="168"/>
    </location>
</feature>
<keyword evidence="3" id="KW-1003">Cell membrane</keyword>
<comment type="caution">
    <text evidence="10">The sequence shown here is derived from an EMBL/GenBank/DDBJ whole genome shotgun (WGS) entry which is preliminary data.</text>
</comment>
<feature type="transmembrane region" description="Helical" evidence="8">
    <location>
        <begin position="366"/>
        <end position="391"/>
    </location>
</feature>
<dbReference type="InterPro" id="IPR036259">
    <property type="entry name" value="MFS_trans_sf"/>
</dbReference>
<dbReference type="EMBL" id="AAGMSH010000002">
    <property type="protein sequence ID" value="EBP6613629.1"/>
    <property type="molecule type" value="Genomic_DNA"/>
</dbReference>
<dbReference type="Gene3D" id="1.20.1250.20">
    <property type="entry name" value="MFS general substrate transporter like domains"/>
    <property type="match status" value="2"/>
</dbReference>
<evidence type="ECO:0000256" key="2">
    <source>
        <dbReference type="ARBA" id="ARBA00022448"/>
    </source>
</evidence>
<dbReference type="FunFam" id="1.20.1250.20:FF:000018">
    <property type="entry name" value="MFS transporter permease"/>
    <property type="match status" value="1"/>
</dbReference>
<dbReference type="GO" id="GO:0005886">
    <property type="term" value="C:plasma membrane"/>
    <property type="evidence" value="ECO:0007669"/>
    <property type="project" value="UniProtKB-SubCell"/>
</dbReference>
<dbReference type="Pfam" id="PF07690">
    <property type="entry name" value="MFS_1"/>
    <property type="match status" value="1"/>
</dbReference>
<dbReference type="PANTHER" id="PTHR43791:SF36">
    <property type="entry name" value="TRANSPORTER, PUTATIVE (AFU_ORTHOLOGUE AFUA_6G08340)-RELATED"/>
    <property type="match status" value="1"/>
</dbReference>
<keyword evidence="2" id="KW-0813">Transport</keyword>
<dbReference type="GO" id="GO:0022857">
    <property type="term" value="F:transmembrane transporter activity"/>
    <property type="evidence" value="ECO:0007669"/>
    <property type="project" value="InterPro"/>
</dbReference>
<reference evidence="10" key="1">
    <citation type="submission" date="2018-07" db="EMBL/GenBank/DDBJ databases">
        <authorList>
            <consortium name="GenomeTrakr network: Whole genome sequencing for foodborne pathogen traceback"/>
        </authorList>
    </citation>
    <scope>NUCLEOTIDE SEQUENCE</scope>
    <source>
        <strain evidence="10">ADRDL-NGUA-38</strain>
    </source>
</reference>
<evidence type="ECO:0000256" key="5">
    <source>
        <dbReference type="ARBA" id="ARBA00022692"/>
    </source>
</evidence>
<feature type="transmembrane region" description="Helical" evidence="8">
    <location>
        <begin position="16"/>
        <end position="33"/>
    </location>
</feature>
<gene>
    <name evidence="10" type="ORF">AGQ41_01845</name>
</gene>
<feature type="transmembrane region" description="Helical" evidence="8">
    <location>
        <begin position="247"/>
        <end position="275"/>
    </location>
</feature>
<evidence type="ECO:0000256" key="6">
    <source>
        <dbReference type="ARBA" id="ARBA00022989"/>
    </source>
</evidence>
<evidence type="ECO:0000256" key="7">
    <source>
        <dbReference type="ARBA" id="ARBA00023136"/>
    </source>
</evidence>
<dbReference type="PROSITE" id="PS50850">
    <property type="entry name" value="MFS"/>
    <property type="match status" value="1"/>
</dbReference>
<keyword evidence="6 8" id="KW-1133">Transmembrane helix</keyword>
<feature type="domain" description="Major facilitator superfamily (MFS) profile" evidence="9">
    <location>
        <begin position="20"/>
        <end position="427"/>
    </location>
</feature>
<comment type="subcellular location">
    <subcellularLocation>
        <location evidence="1">Cell inner membrane</location>
        <topology evidence="1">Multi-pass membrane protein</topology>
    </subcellularLocation>
</comment>
<feature type="transmembrane region" description="Helical" evidence="8">
    <location>
        <begin position="53"/>
        <end position="70"/>
    </location>
</feature>
<keyword evidence="5 8" id="KW-0812">Transmembrane</keyword>
<organism evidence="10">
    <name type="scientific">Salmonella enterica I</name>
    <dbReference type="NCBI Taxonomy" id="59201"/>
    <lineage>
        <taxon>Bacteria</taxon>
        <taxon>Pseudomonadati</taxon>
        <taxon>Pseudomonadota</taxon>
        <taxon>Gammaproteobacteria</taxon>
        <taxon>Enterobacterales</taxon>
        <taxon>Enterobacteriaceae</taxon>
        <taxon>Salmonella</taxon>
    </lineage>
</organism>
<feature type="transmembrane region" description="Helical" evidence="8">
    <location>
        <begin position="403"/>
        <end position="422"/>
    </location>
</feature>
<feature type="transmembrane region" description="Helical" evidence="8">
    <location>
        <begin position="110"/>
        <end position="132"/>
    </location>
</feature>
<keyword evidence="7 8" id="KW-0472">Membrane</keyword>
<sequence>MSVAENSLESVTVKKVILKIVPILMLAYFIAFIDRVNIGFAAAEMNADLGLSTAIYGLGAGVFFVGYFLFEIPSNAALHRFGARVWIARIMITWGIISACSALIQGEKSFFLIRFLLGVAEAGFFPGIIYYLSTWLPTRHRAKILGIFYLAIPLAIVFGSVISSPLLLLDGMLSLRGWQWLFIVEAAPAVIIGAYIFLRMVDKPEDATWLTQEEKQYISQTLAEEMRCTVTVEKRNGLSVMMKDRRVLYLSGIYFCMNFAGVGLVMFLPLIVSGFDPSHKFSGVIAAVPYAVVACLLPFIGRLSDRFSHNRHLHCIIAALMVFVGLTLATTTSNPIIMLTFISIAAIGIYAFALPFWAYSSGFFSGAYAAVAIAAVNSVGNLSGFLSPYAMGILKDSTNSFNAALICIAFGPLISAVLFVIFKRKKKQDDGISIGAKISMHY</sequence>
<protein>
    <submittedName>
        <fullName evidence="10">MFS transporter</fullName>
    </submittedName>
</protein>
<feature type="transmembrane region" description="Helical" evidence="8">
    <location>
        <begin position="312"/>
        <end position="330"/>
    </location>
</feature>
<evidence type="ECO:0000256" key="8">
    <source>
        <dbReference type="SAM" id="Phobius"/>
    </source>
</evidence>
<evidence type="ECO:0000259" key="9">
    <source>
        <dbReference type="PROSITE" id="PS50850"/>
    </source>
</evidence>
<proteinExistence type="predicted"/>
<dbReference type="InterPro" id="IPR011701">
    <property type="entry name" value="MFS"/>
</dbReference>
<dbReference type="AlphaFoldDB" id="A0A3U7MBF3"/>
<name>A0A3U7MBF3_SALET</name>
<evidence type="ECO:0000256" key="3">
    <source>
        <dbReference type="ARBA" id="ARBA00022475"/>
    </source>
</evidence>
<feature type="transmembrane region" description="Helical" evidence="8">
    <location>
        <begin position="336"/>
        <end position="359"/>
    </location>
</feature>
<keyword evidence="4" id="KW-0997">Cell inner membrane</keyword>
<feature type="transmembrane region" description="Helical" evidence="8">
    <location>
        <begin position="82"/>
        <end position="104"/>
    </location>
</feature>
<dbReference type="SUPFAM" id="SSF103473">
    <property type="entry name" value="MFS general substrate transporter"/>
    <property type="match status" value="1"/>
</dbReference>
<evidence type="ECO:0000256" key="4">
    <source>
        <dbReference type="ARBA" id="ARBA00022519"/>
    </source>
</evidence>
<accession>A0A3U7MBF3</accession>
<evidence type="ECO:0000313" key="10">
    <source>
        <dbReference type="EMBL" id="EBP6613629.1"/>
    </source>
</evidence>
<dbReference type="PANTHER" id="PTHR43791">
    <property type="entry name" value="PERMEASE-RELATED"/>
    <property type="match status" value="1"/>
</dbReference>
<feature type="transmembrane region" description="Helical" evidence="8">
    <location>
        <begin position="281"/>
        <end position="300"/>
    </location>
</feature>
<feature type="transmembrane region" description="Helical" evidence="8">
    <location>
        <begin position="180"/>
        <end position="198"/>
    </location>
</feature>
<dbReference type="InterPro" id="IPR020846">
    <property type="entry name" value="MFS_dom"/>
</dbReference>
<evidence type="ECO:0000256" key="1">
    <source>
        <dbReference type="ARBA" id="ARBA00004429"/>
    </source>
</evidence>
<dbReference type="CDD" id="cd17319">
    <property type="entry name" value="MFS_ExuT_GudP_like"/>
    <property type="match status" value="1"/>
</dbReference>